<organism evidence="4 5">
    <name type="scientific">Gryllotalpicola kribbensis</name>
    <dbReference type="NCBI Taxonomy" id="993084"/>
    <lineage>
        <taxon>Bacteria</taxon>
        <taxon>Bacillati</taxon>
        <taxon>Actinomycetota</taxon>
        <taxon>Actinomycetes</taxon>
        <taxon>Micrococcales</taxon>
        <taxon>Microbacteriaceae</taxon>
        <taxon>Gryllotalpicola</taxon>
    </lineage>
</organism>
<dbReference type="Pfam" id="PF01478">
    <property type="entry name" value="Peptidase_A24"/>
    <property type="match status" value="1"/>
</dbReference>
<keyword evidence="2" id="KW-0812">Transmembrane</keyword>
<feature type="transmembrane region" description="Helical" evidence="2">
    <location>
        <begin position="174"/>
        <end position="199"/>
    </location>
</feature>
<dbReference type="EMBL" id="BAABBX010000015">
    <property type="protein sequence ID" value="GAA4190590.1"/>
    <property type="molecule type" value="Genomic_DNA"/>
</dbReference>
<keyword evidence="2" id="KW-0472">Membrane</keyword>
<feature type="transmembrane region" description="Helical" evidence="2">
    <location>
        <begin position="35"/>
        <end position="57"/>
    </location>
</feature>
<dbReference type="PANTHER" id="PTHR30487:SF0">
    <property type="entry name" value="PREPILIN LEADER PEPTIDASE_N-METHYLTRANSFERASE-RELATED"/>
    <property type="match status" value="1"/>
</dbReference>
<evidence type="ECO:0000256" key="1">
    <source>
        <dbReference type="ARBA" id="ARBA00005801"/>
    </source>
</evidence>
<keyword evidence="5" id="KW-1185">Reference proteome</keyword>
<evidence type="ECO:0000313" key="5">
    <source>
        <dbReference type="Proteomes" id="UP001500213"/>
    </source>
</evidence>
<sequence>MARRPLAQLGVVLGLAAVAVWFALARWQSGDAAHLAASIVELAAFLYLAVITVPLALIDLEVHRVPNRIVLPSYLVGGALLGGASAIACDWAALVIMPAGGAALFVVFFAVAVGSPRGMGFGDVKLAGVLGLFLGHLGVPQLIVGAFAAFLLGGLFAIALLVARRAGRASAIPFGPWMLAGAWAGITAGAPLTDAYLALFGLAV</sequence>
<dbReference type="InterPro" id="IPR000045">
    <property type="entry name" value="Prepilin_IV_endopep_pep"/>
</dbReference>
<comment type="caution">
    <text evidence="4">The sequence shown here is derived from an EMBL/GenBank/DDBJ whole genome shotgun (WGS) entry which is preliminary data.</text>
</comment>
<dbReference type="Proteomes" id="UP001500213">
    <property type="component" value="Unassembled WGS sequence"/>
</dbReference>
<evidence type="ECO:0000259" key="3">
    <source>
        <dbReference type="Pfam" id="PF01478"/>
    </source>
</evidence>
<feature type="transmembrane region" description="Helical" evidence="2">
    <location>
        <begin position="94"/>
        <end position="113"/>
    </location>
</feature>
<feature type="transmembrane region" description="Helical" evidence="2">
    <location>
        <begin position="143"/>
        <end position="162"/>
    </location>
</feature>
<feature type="domain" description="Prepilin type IV endopeptidase peptidase" evidence="3">
    <location>
        <begin position="48"/>
        <end position="158"/>
    </location>
</feature>
<comment type="similarity">
    <text evidence="1">Belongs to the peptidase A24 family.</text>
</comment>
<proteinExistence type="inferred from homology"/>
<evidence type="ECO:0000313" key="4">
    <source>
        <dbReference type="EMBL" id="GAA4190590.1"/>
    </source>
</evidence>
<gene>
    <name evidence="4" type="ORF">GCM10022288_20150</name>
</gene>
<dbReference type="Gene3D" id="1.20.120.1220">
    <property type="match status" value="1"/>
</dbReference>
<feature type="transmembrane region" description="Helical" evidence="2">
    <location>
        <begin position="69"/>
        <end position="88"/>
    </location>
</feature>
<keyword evidence="2" id="KW-1133">Transmembrane helix</keyword>
<name>A0ABP8AU84_9MICO</name>
<protein>
    <recommendedName>
        <fullName evidence="3">Prepilin type IV endopeptidase peptidase domain-containing protein</fullName>
    </recommendedName>
</protein>
<dbReference type="PANTHER" id="PTHR30487">
    <property type="entry name" value="TYPE 4 PREPILIN-LIKE PROTEINS LEADER PEPTIDE-PROCESSING ENZYME"/>
    <property type="match status" value="1"/>
</dbReference>
<evidence type="ECO:0000256" key="2">
    <source>
        <dbReference type="SAM" id="Phobius"/>
    </source>
</evidence>
<dbReference type="InterPro" id="IPR050882">
    <property type="entry name" value="Prepilin_peptidase/N-MTase"/>
</dbReference>
<reference evidence="5" key="1">
    <citation type="journal article" date="2019" name="Int. J. Syst. Evol. Microbiol.">
        <title>The Global Catalogue of Microorganisms (GCM) 10K type strain sequencing project: providing services to taxonomists for standard genome sequencing and annotation.</title>
        <authorList>
            <consortium name="The Broad Institute Genomics Platform"/>
            <consortium name="The Broad Institute Genome Sequencing Center for Infectious Disease"/>
            <person name="Wu L."/>
            <person name="Ma J."/>
        </authorList>
    </citation>
    <scope>NUCLEOTIDE SEQUENCE [LARGE SCALE GENOMIC DNA]</scope>
    <source>
        <strain evidence="5">JCM 17593</strain>
    </source>
</reference>
<accession>A0ABP8AU84</accession>